<evidence type="ECO:0000256" key="6">
    <source>
        <dbReference type="ARBA" id="ARBA00022960"/>
    </source>
</evidence>
<dbReference type="HAMAP" id="MF_00038">
    <property type="entry name" value="MraY"/>
    <property type="match status" value="1"/>
</dbReference>
<dbReference type="KEGG" id="ccos:Pan44_30490"/>
<keyword evidence="12" id="KW-1003">Cell membrane</keyword>
<dbReference type="PANTHER" id="PTHR22926:SF5">
    <property type="entry name" value="PHOSPHO-N-ACETYLMURAMOYL-PENTAPEPTIDE-TRANSFERASE HOMOLOG"/>
    <property type="match status" value="1"/>
</dbReference>
<dbReference type="InterPro" id="IPR000715">
    <property type="entry name" value="Glycosyl_transferase_4"/>
</dbReference>
<dbReference type="Proteomes" id="UP000315700">
    <property type="component" value="Chromosome"/>
</dbReference>
<keyword evidence="10 12" id="KW-0131">Cell cycle</keyword>
<feature type="transmembrane region" description="Helical" evidence="12">
    <location>
        <begin position="294"/>
        <end position="314"/>
    </location>
</feature>
<dbReference type="GO" id="GO:0051992">
    <property type="term" value="F:UDP-N-acetylmuramoyl-L-alanyl-D-glutamyl-meso-2,6-diaminopimelyl-D-alanyl-D-alanine:undecaprenyl-phosphate transferase activity"/>
    <property type="evidence" value="ECO:0007669"/>
    <property type="project" value="RHEA"/>
</dbReference>
<dbReference type="GO" id="GO:0008360">
    <property type="term" value="P:regulation of cell shape"/>
    <property type="evidence" value="ECO:0007669"/>
    <property type="project" value="UniProtKB-KW"/>
</dbReference>
<dbReference type="Pfam" id="PF00953">
    <property type="entry name" value="Glycos_transf_4"/>
    <property type="match status" value="1"/>
</dbReference>
<dbReference type="GO" id="GO:0005886">
    <property type="term" value="C:plasma membrane"/>
    <property type="evidence" value="ECO:0007669"/>
    <property type="project" value="UniProtKB-SubCell"/>
</dbReference>
<comment type="subcellular location">
    <subcellularLocation>
        <location evidence="12">Cell membrane</location>
        <topology evidence="12">Multi-pass membrane protein</topology>
    </subcellularLocation>
    <subcellularLocation>
        <location evidence="1">Membrane</location>
        <topology evidence="1">Multi-pass membrane protein</topology>
    </subcellularLocation>
</comment>
<keyword evidence="6 12" id="KW-0133">Cell shape</keyword>
<evidence type="ECO:0000256" key="14">
    <source>
        <dbReference type="PIRSR" id="PIRSR600715-1"/>
    </source>
</evidence>
<keyword evidence="8 12" id="KW-1133">Transmembrane helix</keyword>
<evidence type="ECO:0000256" key="3">
    <source>
        <dbReference type="ARBA" id="ARBA00022618"/>
    </source>
</evidence>
<keyword evidence="5 12" id="KW-0812">Transmembrane</keyword>
<feature type="transmembrane region" description="Helical" evidence="12">
    <location>
        <begin position="171"/>
        <end position="193"/>
    </location>
</feature>
<dbReference type="GO" id="GO:0046872">
    <property type="term" value="F:metal ion binding"/>
    <property type="evidence" value="ECO:0007669"/>
    <property type="project" value="UniProtKB-KW"/>
</dbReference>
<dbReference type="FunCoup" id="A0A517SFV7">
    <property type="interactions" value="402"/>
</dbReference>
<dbReference type="PROSITE" id="PS01347">
    <property type="entry name" value="MRAY_1"/>
    <property type="match status" value="1"/>
</dbReference>
<evidence type="ECO:0000256" key="7">
    <source>
        <dbReference type="ARBA" id="ARBA00022984"/>
    </source>
</evidence>
<accession>A0A517SFV7</accession>
<comment type="cofactor">
    <cofactor evidence="12 14">
        <name>Mg(2+)</name>
        <dbReference type="ChEBI" id="CHEBI:18420"/>
    </cofactor>
</comment>
<feature type="binding site" evidence="14">
    <location>
        <position position="273"/>
    </location>
    <ligand>
        <name>Mg(2+)</name>
        <dbReference type="ChEBI" id="CHEBI:18420"/>
    </ligand>
</feature>
<dbReference type="Pfam" id="PF10555">
    <property type="entry name" value="MraY_sig1"/>
    <property type="match status" value="1"/>
</dbReference>
<dbReference type="GO" id="GO:0008963">
    <property type="term" value="F:phospho-N-acetylmuramoyl-pentapeptide-transferase activity"/>
    <property type="evidence" value="ECO:0007669"/>
    <property type="project" value="UniProtKB-UniRule"/>
</dbReference>
<evidence type="ECO:0000256" key="11">
    <source>
        <dbReference type="ARBA" id="ARBA00023316"/>
    </source>
</evidence>
<dbReference type="InParanoid" id="A0A517SFV7"/>
<keyword evidence="7 12" id="KW-0573">Peptidoglycan synthesis</keyword>
<comment type="catalytic activity">
    <reaction evidence="12">
        <text>UDP-N-acetyl-alpha-D-muramoyl-L-alanyl-gamma-D-glutamyl-meso-2,6-diaminopimeloyl-D-alanyl-D-alanine + di-trans,octa-cis-undecaprenyl phosphate = di-trans,octa-cis-undecaprenyl diphospho-N-acetyl-alpha-D-muramoyl-L-alanyl-D-glutamyl-meso-2,6-diaminopimeloyl-D-alanyl-D-alanine + UMP</text>
        <dbReference type="Rhea" id="RHEA:28386"/>
        <dbReference type="ChEBI" id="CHEBI:57865"/>
        <dbReference type="ChEBI" id="CHEBI:60392"/>
        <dbReference type="ChEBI" id="CHEBI:61386"/>
        <dbReference type="ChEBI" id="CHEBI:61387"/>
        <dbReference type="EC" id="2.7.8.13"/>
    </reaction>
</comment>
<evidence type="ECO:0000313" key="16">
    <source>
        <dbReference type="Proteomes" id="UP000315700"/>
    </source>
</evidence>
<dbReference type="InterPro" id="IPR018480">
    <property type="entry name" value="PNAcMuramoyl-5peptid_Trfase_CS"/>
</dbReference>
<evidence type="ECO:0000256" key="12">
    <source>
        <dbReference type="HAMAP-Rule" id="MF_00038"/>
    </source>
</evidence>
<evidence type="ECO:0000256" key="1">
    <source>
        <dbReference type="ARBA" id="ARBA00004141"/>
    </source>
</evidence>
<keyword evidence="12 14" id="KW-0460">Magnesium</keyword>
<feature type="transmembrane region" description="Helical" evidence="12">
    <location>
        <begin position="20"/>
        <end position="43"/>
    </location>
</feature>
<evidence type="ECO:0000256" key="4">
    <source>
        <dbReference type="ARBA" id="ARBA00022679"/>
    </source>
</evidence>
<keyword evidence="9 12" id="KW-0472">Membrane</keyword>
<keyword evidence="3 12" id="KW-0132">Cell division</keyword>
<comment type="similarity">
    <text evidence="2 12">Belongs to the glycosyltransferase 4 family. MraY subfamily.</text>
</comment>
<organism evidence="15 16">
    <name type="scientific">Caulifigura coniformis</name>
    <dbReference type="NCBI Taxonomy" id="2527983"/>
    <lineage>
        <taxon>Bacteria</taxon>
        <taxon>Pseudomonadati</taxon>
        <taxon>Planctomycetota</taxon>
        <taxon>Planctomycetia</taxon>
        <taxon>Planctomycetales</taxon>
        <taxon>Planctomycetaceae</taxon>
        <taxon>Caulifigura</taxon>
    </lineage>
</organism>
<feature type="transmembrane region" description="Helical" evidence="12">
    <location>
        <begin position="269"/>
        <end position="288"/>
    </location>
</feature>
<evidence type="ECO:0000313" key="15">
    <source>
        <dbReference type="EMBL" id="QDT55008.1"/>
    </source>
</evidence>
<comment type="function">
    <text evidence="12">Catalyzes the initial step of the lipid cycle reactions in the biosynthesis of the cell wall peptidoglycan: transfers peptidoglycan precursor phospho-MurNAc-pentapeptide from UDP-MurNAc-pentapeptide onto the lipid carrier undecaprenyl phosphate, yielding undecaprenyl-pyrophosphoryl-MurNAc-pentapeptide, known as lipid I.</text>
</comment>
<dbReference type="GO" id="GO:0051301">
    <property type="term" value="P:cell division"/>
    <property type="evidence" value="ECO:0007669"/>
    <property type="project" value="UniProtKB-KW"/>
</dbReference>
<dbReference type="OrthoDB" id="9805475at2"/>
<feature type="transmembrane region" description="Helical" evidence="12">
    <location>
        <begin position="344"/>
        <end position="364"/>
    </location>
</feature>
<dbReference type="PANTHER" id="PTHR22926">
    <property type="entry name" value="PHOSPHO-N-ACETYLMURAMOYL-PENTAPEPTIDE-TRANSFERASE"/>
    <property type="match status" value="1"/>
</dbReference>
<dbReference type="RefSeq" id="WP_145030810.1">
    <property type="nucleotide sequence ID" value="NZ_CP036271.1"/>
</dbReference>
<feature type="transmembrane region" description="Helical" evidence="12">
    <location>
        <begin position="98"/>
        <end position="118"/>
    </location>
</feature>
<feature type="transmembrane region" description="Helical" evidence="12">
    <location>
        <begin position="236"/>
        <end position="262"/>
    </location>
</feature>
<feature type="transmembrane region" description="Helical" evidence="12">
    <location>
        <begin position="74"/>
        <end position="92"/>
    </location>
</feature>
<dbReference type="EMBL" id="CP036271">
    <property type="protein sequence ID" value="QDT55008.1"/>
    <property type="molecule type" value="Genomic_DNA"/>
</dbReference>
<sequence length="365" mass="38287">MLLWLLRSLAPAGEQSAPFLTLRIAAAAILSFTAAVALGPFAIRWLRRRKIGERIDSPSETLNQLHAGKKDTPTMGGLFVLAAVIAAALLCGDPSSGLLWLGLLAAFSFGVIGIVDDYTKLTTSRRGMSARVKLLALTLVSINLGVGLTLLSTLPELGSGPADLEQLAVTWQVPTLSFMLAGTLWRAFVLIASTNAVNLTDGLDGLAAGCVVCAGTALSALAYLSGHRIMAAHLAIPHVIGAGELAVLGAAMVGATLGFLWFNASPAQVFMGDAGSLPLGGLLAFIALAIRQEWLLALIGGVFVAETLSVILQVGSFKLTGRRIFACSPLHHHFQFRGMPETRIVIRFWIVAALLAIAGMATVLF</sequence>
<evidence type="ECO:0000256" key="10">
    <source>
        <dbReference type="ARBA" id="ARBA00023306"/>
    </source>
</evidence>
<evidence type="ECO:0000256" key="2">
    <source>
        <dbReference type="ARBA" id="ARBA00005583"/>
    </source>
</evidence>
<dbReference type="EC" id="2.7.8.13" evidence="12 13"/>
<evidence type="ECO:0000256" key="9">
    <source>
        <dbReference type="ARBA" id="ARBA00023136"/>
    </source>
</evidence>
<keyword evidence="11 12" id="KW-0961">Cell wall biogenesis/degradation</keyword>
<proteinExistence type="inferred from homology"/>
<dbReference type="GO" id="GO:0009252">
    <property type="term" value="P:peptidoglycan biosynthetic process"/>
    <property type="evidence" value="ECO:0007669"/>
    <property type="project" value="UniProtKB-UniRule"/>
</dbReference>
<feature type="binding site" evidence="14">
    <location>
        <position position="198"/>
    </location>
    <ligand>
        <name>Mg(2+)</name>
        <dbReference type="ChEBI" id="CHEBI:18420"/>
    </ligand>
</feature>
<dbReference type="UniPathway" id="UPA00219"/>
<dbReference type="AlphaFoldDB" id="A0A517SFV7"/>
<comment type="pathway">
    <text evidence="12">Cell wall biogenesis; peptidoglycan biosynthesis.</text>
</comment>
<keyword evidence="16" id="KW-1185">Reference proteome</keyword>
<evidence type="ECO:0000256" key="8">
    <source>
        <dbReference type="ARBA" id="ARBA00022989"/>
    </source>
</evidence>
<dbReference type="NCBIfam" id="TIGR00445">
    <property type="entry name" value="mraY"/>
    <property type="match status" value="1"/>
</dbReference>
<dbReference type="CDD" id="cd06852">
    <property type="entry name" value="GT_MraY"/>
    <property type="match status" value="1"/>
</dbReference>
<evidence type="ECO:0000256" key="13">
    <source>
        <dbReference type="NCBIfam" id="TIGR00445"/>
    </source>
</evidence>
<feature type="transmembrane region" description="Helical" evidence="12">
    <location>
        <begin position="205"/>
        <end position="224"/>
    </location>
</feature>
<dbReference type="GO" id="GO:0071555">
    <property type="term" value="P:cell wall organization"/>
    <property type="evidence" value="ECO:0007669"/>
    <property type="project" value="UniProtKB-KW"/>
</dbReference>
<gene>
    <name evidence="12 15" type="primary">mraY</name>
    <name evidence="15" type="ORF">Pan44_30490</name>
</gene>
<feature type="transmembrane region" description="Helical" evidence="12">
    <location>
        <begin position="130"/>
        <end position="151"/>
    </location>
</feature>
<dbReference type="InterPro" id="IPR003524">
    <property type="entry name" value="PNAcMuramoyl-5peptid_Trfase"/>
</dbReference>
<name>A0A517SFV7_9PLAN</name>
<reference evidence="15 16" key="1">
    <citation type="submission" date="2019-02" db="EMBL/GenBank/DDBJ databases">
        <title>Deep-cultivation of Planctomycetes and their phenomic and genomic characterization uncovers novel biology.</title>
        <authorList>
            <person name="Wiegand S."/>
            <person name="Jogler M."/>
            <person name="Boedeker C."/>
            <person name="Pinto D."/>
            <person name="Vollmers J."/>
            <person name="Rivas-Marin E."/>
            <person name="Kohn T."/>
            <person name="Peeters S.H."/>
            <person name="Heuer A."/>
            <person name="Rast P."/>
            <person name="Oberbeckmann S."/>
            <person name="Bunk B."/>
            <person name="Jeske O."/>
            <person name="Meyerdierks A."/>
            <person name="Storesund J.E."/>
            <person name="Kallscheuer N."/>
            <person name="Luecker S."/>
            <person name="Lage O.M."/>
            <person name="Pohl T."/>
            <person name="Merkel B.J."/>
            <person name="Hornburger P."/>
            <person name="Mueller R.-W."/>
            <person name="Bruemmer F."/>
            <person name="Labrenz M."/>
            <person name="Spormann A.M."/>
            <person name="Op den Camp H."/>
            <person name="Overmann J."/>
            <person name="Amann R."/>
            <person name="Jetten M.S.M."/>
            <person name="Mascher T."/>
            <person name="Medema M.H."/>
            <person name="Devos D.P."/>
            <person name="Kaster A.-K."/>
            <person name="Ovreas L."/>
            <person name="Rohde M."/>
            <person name="Galperin M.Y."/>
            <person name="Jogler C."/>
        </authorList>
    </citation>
    <scope>NUCLEOTIDE SEQUENCE [LARGE SCALE GENOMIC DNA]</scope>
    <source>
        <strain evidence="15 16">Pan44</strain>
    </source>
</reference>
<protein>
    <recommendedName>
        <fullName evidence="12 13">Phospho-N-acetylmuramoyl-pentapeptide-transferase</fullName>
        <ecNumber evidence="12 13">2.7.8.13</ecNumber>
    </recommendedName>
    <alternativeName>
        <fullName evidence="12">UDP-MurNAc-pentapeptide phosphotransferase</fullName>
    </alternativeName>
</protein>
<keyword evidence="4 12" id="KW-0808">Transferase</keyword>
<keyword evidence="12 14" id="KW-0479">Metal-binding</keyword>
<dbReference type="PROSITE" id="PS01348">
    <property type="entry name" value="MRAY_2"/>
    <property type="match status" value="1"/>
</dbReference>
<evidence type="ECO:0000256" key="5">
    <source>
        <dbReference type="ARBA" id="ARBA00022692"/>
    </source>
</evidence>